<evidence type="ECO:0000313" key="5">
    <source>
        <dbReference type="EMBL" id="KYQ88476.1"/>
    </source>
</evidence>
<feature type="repeat" description="ANK" evidence="3">
    <location>
        <begin position="45"/>
        <end position="77"/>
    </location>
</feature>
<keyword evidence="2 3" id="KW-0040">ANK repeat</keyword>
<comment type="caution">
    <text evidence="5">The sequence shown here is derived from an EMBL/GenBank/DDBJ whole genome shotgun (WGS) entry which is preliminary data.</text>
</comment>
<keyword evidence="6" id="KW-1185">Reference proteome</keyword>
<dbReference type="PROSITE" id="PS50088">
    <property type="entry name" value="ANK_REPEAT"/>
    <property type="match status" value="2"/>
</dbReference>
<feature type="repeat" description="ANK" evidence="3">
    <location>
        <begin position="79"/>
        <end position="111"/>
    </location>
</feature>
<protein>
    <submittedName>
        <fullName evidence="5">Uncharacterized protein</fullName>
    </submittedName>
</protein>
<dbReference type="InParanoid" id="A0A151Z3D7"/>
<dbReference type="STRING" id="361077.A0A151Z3D7"/>
<feature type="compositionally biased region" description="Acidic residues" evidence="4">
    <location>
        <begin position="142"/>
        <end position="154"/>
    </location>
</feature>
<proteinExistence type="predicted"/>
<dbReference type="Proteomes" id="UP000076078">
    <property type="component" value="Unassembled WGS sequence"/>
</dbReference>
<dbReference type="GO" id="GO:0085020">
    <property type="term" value="P:protein K6-linked ubiquitination"/>
    <property type="evidence" value="ECO:0007669"/>
    <property type="project" value="TreeGrafter"/>
</dbReference>
<dbReference type="InterPro" id="IPR002110">
    <property type="entry name" value="Ankyrin_rpt"/>
</dbReference>
<dbReference type="OrthoDB" id="15385at2759"/>
<reference evidence="5 6" key="1">
    <citation type="submission" date="2015-12" db="EMBL/GenBank/DDBJ databases">
        <title>Dictyostelia acquired genes for synthesis and detection of signals that induce cell-type specialization by lateral gene transfer from prokaryotes.</title>
        <authorList>
            <person name="Gloeckner G."/>
            <person name="Schaap P."/>
        </authorList>
    </citation>
    <scope>NUCLEOTIDE SEQUENCE [LARGE SCALE GENOMIC DNA]</scope>
    <source>
        <strain evidence="5 6">TK</strain>
    </source>
</reference>
<name>A0A151Z3D7_TIELA</name>
<dbReference type="Gene3D" id="1.25.40.20">
    <property type="entry name" value="Ankyrin repeat-containing domain"/>
    <property type="match status" value="1"/>
</dbReference>
<evidence type="ECO:0000256" key="2">
    <source>
        <dbReference type="ARBA" id="ARBA00023043"/>
    </source>
</evidence>
<dbReference type="OMA" id="DINHTDD"/>
<dbReference type="EMBL" id="LODT01000051">
    <property type="protein sequence ID" value="KYQ88476.1"/>
    <property type="molecule type" value="Genomic_DNA"/>
</dbReference>
<dbReference type="PROSITE" id="PS50297">
    <property type="entry name" value="ANK_REP_REGION"/>
    <property type="match status" value="2"/>
</dbReference>
<dbReference type="SUPFAM" id="SSF48403">
    <property type="entry name" value="Ankyrin repeat"/>
    <property type="match status" value="1"/>
</dbReference>
<dbReference type="AlphaFoldDB" id="A0A151Z3D7"/>
<dbReference type="PANTHER" id="PTHR24171">
    <property type="entry name" value="ANKYRIN REPEAT DOMAIN-CONTAINING PROTEIN 39-RELATED"/>
    <property type="match status" value="1"/>
</dbReference>
<feature type="region of interest" description="Disordered" evidence="4">
    <location>
        <begin position="141"/>
        <end position="181"/>
    </location>
</feature>
<dbReference type="Pfam" id="PF12796">
    <property type="entry name" value="Ank_2"/>
    <property type="match status" value="1"/>
</dbReference>
<dbReference type="PANTHER" id="PTHR24171:SF8">
    <property type="entry name" value="BRCA1-ASSOCIATED RING DOMAIN PROTEIN 1"/>
    <property type="match status" value="1"/>
</dbReference>
<dbReference type="GO" id="GO:0004842">
    <property type="term" value="F:ubiquitin-protein transferase activity"/>
    <property type="evidence" value="ECO:0007669"/>
    <property type="project" value="TreeGrafter"/>
</dbReference>
<dbReference type="InterPro" id="IPR036770">
    <property type="entry name" value="Ankyrin_rpt-contain_sf"/>
</dbReference>
<evidence type="ECO:0000313" key="6">
    <source>
        <dbReference type="Proteomes" id="UP000076078"/>
    </source>
</evidence>
<organism evidence="5 6">
    <name type="scientific">Tieghemostelium lacteum</name>
    <name type="common">Slime mold</name>
    <name type="synonym">Dictyostelium lacteum</name>
    <dbReference type="NCBI Taxonomy" id="361077"/>
    <lineage>
        <taxon>Eukaryota</taxon>
        <taxon>Amoebozoa</taxon>
        <taxon>Evosea</taxon>
        <taxon>Eumycetozoa</taxon>
        <taxon>Dictyostelia</taxon>
        <taxon>Dictyosteliales</taxon>
        <taxon>Raperosteliaceae</taxon>
        <taxon>Tieghemostelium</taxon>
    </lineage>
</organism>
<evidence type="ECO:0000256" key="1">
    <source>
        <dbReference type="ARBA" id="ARBA00022737"/>
    </source>
</evidence>
<sequence length="181" mass="20473">MSEDDDYGDEILFEAAKKNHVTMFDEYYQQRLNKKNWNPNLIDVIGNTALHYSCTFKHLEITKKLLELGANPNIQNKSSGDTPLHKAIWANQIAIAELLIEKNADVTICNNQKQNALMVAKTAEMKALINQALLAKKFSSEDFADDDDDEDENESANKSKKPYKPSPHDHSDMVANDSDDE</sequence>
<evidence type="ECO:0000256" key="3">
    <source>
        <dbReference type="PROSITE-ProRule" id="PRU00023"/>
    </source>
</evidence>
<accession>A0A151Z3D7</accession>
<evidence type="ECO:0000256" key="4">
    <source>
        <dbReference type="SAM" id="MobiDB-lite"/>
    </source>
</evidence>
<keyword evidence="1" id="KW-0677">Repeat</keyword>
<gene>
    <name evidence="5" type="ORF">DLAC_11189</name>
</gene>
<dbReference type="FunCoup" id="A0A151Z3D7">
    <property type="interactions" value="738"/>
</dbReference>
<dbReference type="SMART" id="SM00248">
    <property type="entry name" value="ANK"/>
    <property type="match status" value="2"/>
</dbReference>